<comment type="caution">
    <text evidence="4">The sequence shown here is derived from an EMBL/GenBank/DDBJ whole genome shotgun (WGS) entry which is preliminary data.</text>
</comment>
<keyword evidence="2" id="KW-1133">Transmembrane helix</keyword>
<keyword evidence="2" id="KW-0472">Membrane</keyword>
<evidence type="ECO:0000256" key="1">
    <source>
        <dbReference type="SAM" id="MobiDB-lite"/>
    </source>
</evidence>
<accession>A0ABR3YGV4</accession>
<evidence type="ECO:0000256" key="3">
    <source>
        <dbReference type="SAM" id="SignalP"/>
    </source>
</evidence>
<evidence type="ECO:0000256" key="2">
    <source>
        <dbReference type="SAM" id="Phobius"/>
    </source>
</evidence>
<dbReference type="EMBL" id="JAWCUI010000116">
    <property type="protein sequence ID" value="KAL1887536.1"/>
    <property type="molecule type" value="Genomic_DNA"/>
</dbReference>
<protein>
    <submittedName>
        <fullName evidence="4">Uncharacterized protein</fullName>
    </submittedName>
</protein>
<name>A0ABR3YGV4_9PEZI</name>
<feature type="chain" id="PRO_5047327713" evidence="3">
    <location>
        <begin position="25"/>
        <end position="196"/>
    </location>
</feature>
<gene>
    <name evidence="4" type="ORF">Sste5346_010148</name>
</gene>
<feature type="compositionally biased region" description="Basic and acidic residues" evidence="1">
    <location>
        <begin position="111"/>
        <end position="134"/>
    </location>
</feature>
<keyword evidence="2" id="KW-0812">Transmembrane</keyword>
<sequence>MGVNTIYTTWFCFYLFWWLPKQIAKIDSDFEFLHRAWNDRNRVDRDNHSRRSRHSRRFRSHRHIDNDSHRDEDISLNDIESGRNSGRGSGSASTSGSGLLVDHPNFVDENMPDHDEESPNRADGENNNLLHRDNSYGTAGDSEETKRFLAYRFLFRIFMVCFYFTVPFITRIIWTYLMSIKLTRHELDTSPTRMQT</sequence>
<evidence type="ECO:0000313" key="5">
    <source>
        <dbReference type="Proteomes" id="UP001583186"/>
    </source>
</evidence>
<feature type="region of interest" description="Disordered" evidence="1">
    <location>
        <begin position="72"/>
        <end position="140"/>
    </location>
</feature>
<reference evidence="4 5" key="1">
    <citation type="journal article" date="2024" name="IMA Fungus">
        <title>IMA Genome - F19 : A genome assembly and annotation guide to empower mycologists, including annotated draft genome sequences of Ceratocystis pirilliformis, Diaporthe australafricana, Fusarium ophioides, Paecilomyces lecythidis, and Sporothrix stenoceras.</title>
        <authorList>
            <person name="Aylward J."/>
            <person name="Wilson A.M."/>
            <person name="Visagie C.M."/>
            <person name="Spraker J."/>
            <person name="Barnes I."/>
            <person name="Buitendag C."/>
            <person name="Ceriani C."/>
            <person name="Del Mar Angel L."/>
            <person name="du Plessis D."/>
            <person name="Fuchs T."/>
            <person name="Gasser K."/>
            <person name="Kramer D."/>
            <person name="Li W."/>
            <person name="Munsamy K."/>
            <person name="Piso A."/>
            <person name="Price J.L."/>
            <person name="Sonnekus B."/>
            <person name="Thomas C."/>
            <person name="van der Nest A."/>
            <person name="van Dijk A."/>
            <person name="van Heerden A."/>
            <person name="van Vuuren N."/>
            <person name="Yilmaz N."/>
            <person name="Duong T.A."/>
            <person name="van der Merwe N.A."/>
            <person name="Wingfield M.J."/>
            <person name="Wingfield B.D."/>
        </authorList>
    </citation>
    <scope>NUCLEOTIDE SEQUENCE [LARGE SCALE GENOMIC DNA]</scope>
    <source>
        <strain evidence="4 5">CMW 5346</strain>
    </source>
</reference>
<dbReference type="Proteomes" id="UP001583186">
    <property type="component" value="Unassembled WGS sequence"/>
</dbReference>
<feature type="transmembrane region" description="Helical" evidence="2">
    <location>
        <begin position="153"/>
        <end position="174"/>
    </location>
</feature>
<keyword evidence="5" id="KW-1185">Reference proteome</keyword>
<keyword evidence="3" id="KW-0732">Signal</keyword>
<evidence type="ECO:0000313" key="4">
    <source>
        <dbReference type="EMBL" id="KAL1887536.1"/>
    </source>
</evidence>
<feature type="signal peptide" evidence="3">
    <location>
        <begin position="1"/>
        <end position="24"/>
    </location>
</feature>
<proteinExistence type="predicted"/>
<organism evidence="4 5">
    <name type="scientific">Sporothrix stenoceras</name>
    <dbReference type="NCBI Taxonomy" id="5173"/>
    <lineage>
        <taxon>Eukaryota</taxon>
        <taxon>Fungi</taxon>
        <taxon>Dikarya</taxon>
        <taxon>Ascomycota</taxon>
        <taxon>Pezizomycotina</taxon>
        <taxon>Sordariomycetes</taxon>
        <taxon>Sordariomycetidae</taxon>
        <taxon>Ophiostomatales</taxon>
        <taxon>Ophiostomataceae</taxon>
        <taxon>Sporothrix</taxon>
    </lineage>
</organism>
<feature type="compositionally biased region" description="Low complexity" evidence="1">
    <location>
        <begin position="82"/>
        <end position="98"/>
    </location>
</feature>